<reference evidence="1 2" key="1">
    <citation type="submission" date="2019-05" db="EMBL/GenBank/DDBJ databases">
        <title>Another draft genome of Portunus trituberculatus and its Hox gene families provides insights of decapod evolution.</title>
        <authorList>
            <person name="Jeong J.-H."/>
            <person name="Song I."/>
            <person name="Kim S."/>
            <person name="Choi T."/>
            <person name="Kim D."/>
            <person name="Ryu S."/>
            <person name="Kim W."/>
        </authorList>
    </citation>
    <scope>NUCLEOTIDE SEQUENCE [LARGE SCALE GENOMIC DNA]</scope>
    <source>
        <tissue evidence="1">Muscle</tissue>
    </source>
</reference>
<evidence type="ECO:0000313" key="2">
    <source>
        <dbReference type="Proteomes" id="UP000324222"/>
    </source>
</evidence>
<gene>
    <name evidence="1" type="ORF">E2C01_062824</name>
</gene>
<keyword evidence="2" id="KW-1185">Reference proteome</keyword>
<comment type="caution">
    <text evidence="1">The sequence shown here is derived from an EMBL/GenBank/DDBJ whole genome shotgun (WGS) entry which is preliminary data.</text>
</comment>
<dbReference type="Proteomes" id="UP000324222">
    <property type="component" value="Unassembled WGS sequence"/>
</dbReference>
<organism evidence="1 2">
    <name type="scientific">Portunus trituberculatus</name>
    <name type="common">Swimming crab</name>
    <name type="synonym">Neptunus trituberculatus</name>
    <dbReference type="NCBI Taxonomy" id="210409"/>
    <lineage>
        <taxon>Eukaryota</taxon>
        <taxon>Metazoa</taxon>
        <taxon>Ecdysozoa</taxon>
        <taxon>Arthropoda</taxon>
        <taxon>Crustacea</taxon>
        <taxon>Multicrustacea</taxon>
        <taxon>Malacostraca</taxon>
        <taxon>Eumalacostraca</taxon>
        <taxon>Eucarida</taxon>
        <taxon>Decapoda</taxon>
        <taxon>Pleocyemata</taxon>
        <taxon>Brachyura</taxon>
        <taxon>Eubrachyura</taxon>
        <taxon>Portunoidea</taxon>
        <taxon>Portunidae</taxon>
        <taxon>Portuninae</taxon>
        <taxon>Portunus</taxon>
    </lineage>
</organism>
<proteinExistence type="predicted"/>
<name>A0A5B7H7K4_PORTR</name>
<protein>
    <submittedName>
        <fullName evidence="1">Uncharacterized protein</fullName>
    </submittedName>
</protein>
<dbReference type="EMBL" id="VSRR010028129">
    <property type="protein sequence ID" value="MPC68621.1"/>
    <property type="molecule type" value="Genomic_DNA"/>
</dbReference>
<sequence>MCSQVAVTVAVQVCVWLAGLRGLGEREGEEGASLVVHGKGWWREFLVSVMVVVVAGPAELIQCRLSVECVRGCGLCLLVYYCLYLDGHKALTKEVFIRSLGAAQCLGR</sequence>
<evidence type="ECO:0000313" key="1">
    <source>
        <dbReference type="EMBL" id="MPC68621.1"/>
    </source>
</evidence>
<dbReference type="AlphaFoldDB" id="A0A5B7H7K4"/>
<accession>A0A5B7H7K4</accession>